<comment type="caution">
    <text evidence="2">The sequence shown here is derived from an EMBL/GenBank/DDBJ whole genome shotgun (WGS) entry which is preliminary data.</text>
</comment>
<feature type="region of interest" description="Disordered" evidence="1">
    <location>
        <begin position="26"/>
        <end position="48"/>
    </location>
</feature>
<name>A0A8T1WNV4_9STRA</name>
<dbReference type="OrthoDB" id="79470at2759"/>
<feature type="compositionally biased region" description="Low complexity" evidence="1">
    <location>
        <begin position="127"/>
        <end position="148"/>
    </location>
</feature>
<accession>A0A8T1WNV4</accession>
<dbReference type="Proteomes" id="UP000693981">
    <property type="component" value="Unassembled WGS sequence"/>
</dbReference>
<protein>
    <submittedName>
        <fullName evidence="2">Uncharacterized protein</fullName>
    </submittedName>
</protein>
<organism evidence="2 3">
    <name type="scientific">Phytophthora boehmeriae</name>
    <dbReference type="NCBI Taxonomy" id="109152"/>
    <lineage>
        <taxon>Eukaryota</taxon>
        <taxon>Sar</taxon>
        <taxon>Stramenopiles</taxon>
        <taxon>Oomycota</taxon>
        <taxon>Peronosporomycetes</taxon>
        <taxon>Peronosporales</taxon>
        <taxon>Peronosporaceae</taxon>
        <taxon>Phytophthora</taxon>
    </lineage>
</organism>
<evidence type="ECO:0000313" key="3">
    <source>
        <dbReference type="Proteomes" id="UP000693981"/>
    </source>
</evidence>
<gene>
    <name evidence="2" type="ORF">PHYBOEH_003434</name>
</gene>
<dbReference type="EMBL" id="JAGDFL010000198">
    <property type="protein sequence ID" value="KAG7395597.1"/>
    <property type="molecule type" value="Genomic_DNA"/>
</dbReference>
<sequence>MEAVQVAQAPMDPIEKMALVEPVTKDTQDEHVIEDSGCNNPEVVSGDTSKALEPETILQAPTDESRPVDIAIISAPDTSADGATSIATEDAASLQLSPEAEVVTPAGTIGVAPLAQEDRISKPETPNPAMATTPCTTTLETESKTSTNDQNETTLIAPATAATGEKKHKTEKKQNESFASAETLDEVQKFLTLQIAENRCSSHAKEINEFMEQHLNEKQRKRYVASLVERIAQHFAHEAAAKGEEVSVDVQSNICLIEQMFLTLGRRSPLQDMYTAEEEEMLDLLFHSNSSNDLPINT</sequence>
<proteinExistence type="predicted"/>
<dbReference type="AlphaFoldDB" id="A0A8T1WNV4"/>
<keyword evidence="3" id="KW-1185">Reference proteome</keyword>
<reference evidence="2" key="1">
    <citation type="submission" date="2021-02" db="EMBL/GenBank/DDBJ databases">
        <authorList>
            <person name="Palmer J.M."/>
        </authorList>
    </citation>
    <scope>NUCLEOTIDE SEQUENCE</scope>
    <source>
        <strain evidence="2">SCRP23</strain>
    </source>
</reference>
<evidence type="ECO:0000313" key="2">
    <source>
        <dbReference type="EMBL" id="KAG7395597.1"/>
    </source>
</evidence>
<feature type="region of interest" description="Disordered" evidence="1">
    <location>
        <begin position="117"/>
        <end position="150"/>
    </location>
</feature>
<evidence type="ECO:0000256" key="1">
    <source>
        <dbReference type="SAM" id="MobiDB-lite"/>
    </source>
</evidence>